<evidence type="ECO:0000313" key="13">
    <source>
        <dbReference type="EMBL" id="KAF0298515.1"/>
    </source>
</evidence>
<proteinExistence type="inferred from homology"/>
<protein>
    <submittedName>
        <fullName evidence="13">Uncharacterized protein</fullName>
    </submittedName>
</protein>
<keyword evidence="4 12" id="KW-0894">Sodium channel</keyword>
<keyword evidence="3 12" id="KW-0813">Transport</keyword>
<dbReference type="InterPro" id="IPR001873">
    <property type="entry name" value="ENaC"/>
</dbReference>
<keyword evidence="6" id="KW-1133">Transmembrane helix</keyword>
<organism evidence="13 14">
    <name type="scientific">Amphibalanus amphitrite</name>
    <name type="common">Striped barnacle</name>
    <name type="synonym">Balanus amphitrite</name>
    <dbReference type="NCBI Taxonomy" id="1232801"/>
    <lineage>
        <taxon>Eukaryota</taxon>
        <taxon>Metazoa</taxon>
        <taxon>Ecdysozoa</taxon>
        <taxon>Arthropoda</taxon>
        <taxon>Crustacea</taxon>
        <taxon>Multicrustacea</taxon>
        <taxon>Cirripedia</taxon>
        <taxon>Thoracica</taxon>
        <taxon>Thoracicalcarea</taxon>
        <taxon>Balanomorpha</taxon>
        <taxon>Balanoidea</taxon>
        <taxon>Balanidae</taxon>
        <taxon>Amphibalaninae</taxon>
        <taxon>Amphibalanus</taxon>
    </lineage>
</organism>
<reference evidence="13 14" key="1">
    <citation type="submission" date="2019-07" db="EMBL/GenBank/DDBJ databases">
        <title>Draft genome assembly of a fouling barnacle, Amphibalanus amphitrite (Darwin, 1854): The first reference genome for Thecostraca.</title>
        <authorList>
            <person name="Kim W."/>
        </authorList>
    </citation>
    <scope>NUCLEOTIDE SEQUENCE [LARGE SCALE GENOMIC DNA]</scope>
    <source>
        <strain evidence="13">SNU_AA5</strain>
        <tissue evidence="13">Soma without cirri and trophi</tissue>
    </source>
</reference>
<comment type="caution">
    <text evidence="13">The sequence shown here is derived from an EMBL/GenBank/DDBJ whole genome shotgun (WGS) entry which is preliminary data.</text>
</comment>
<dbReference type="Pfam" id="PF00858">
    <property type="entry name" value="ASC"/>
    <property type="match status" value="2"/>
</dbReference>
<accession>A0A6A4VWG3</accession>
<evidence type="ECO:0000256" key="3">
    <source>
        <dbReference type="ARBA" id="ARBA00022448"/>
    </source>
</evidence>
<evidence type="ECO:0000256" key="8">
    <source>
        <dbReference type="ARBA" id="ARBA00023065"/>
    </source>
</evidence>
<evidence type="ECO:0000256" key="1">
    <source>
        <dbReference type="ARBA" id="ARBA00004141"/>
    </source>
</evidence>
<dbReference type="EMBL" id="VIIS01001428">
    <property type="protein sequence ID" value="KAF0298515.1"/>
    <property type="molecule type" value="Genomic_DNA"/>
</dbReference>
<evidence type="ECO:0000256" key="6">
    <source>
        <dbReference type="ARBA" id="ARBA00022989"/>
    </source>
</evidence>
<dbReference type="PANTHER" id="PTHR11690:SF300">
    <property type="entry name" value="PICKPOCKET PROTEIN 19"/>
    <property type="match status" value="1"/>
</dbReference>
<evidence type="ECO:0000256" key="10">
    <source>
        <dbReference type="ARBA" id="ARBA00023201"/>
    </source>
</evidence>
<dbReference type="PANTHER" id="PTHR11690">
    <property type="entry name" value="AMILORIDE-SENSITIVE SODIUM CHANNEL-RELATED"/>
    <property type="match status" value="1"/>
</dbReference>
<keyword evidence="10 12" id="KW-0739">Sodium transport</keyword>
<evidence type="ECO:0000256" key="2">
    <source>
        <dbReference type="ARBA" id="ARBA00007193"/>
    </source>
</evidence>
<dbReference type="GO" id="GO:0015280">
    <property type="term" value="F:ligand-gated sodium channel activity"/>
    <property type="evidence" value="ECO:0007669"/>
    <property type="project" value="TreeGrafter"/>
</dbReference>
<sequence length="357" mass="39786">MGCRCGGDGRGGASGARWLLVACCAALAAWQCRTLLMLYRSEPVSMSLSFTPMTDVDVPAITVCLRELHGHRQDQVEGEAPARRAWLRADPLTTVVRECEPNCTPEKNISYPGGEAAVPLGTWRVWMTHTLRTCFTFRPNVTWGQLADTRNKGASVLKITLRSRLNESKDHIDYDVAFHNRVRPILSSLGSKMLQPDYTIQISQPLKMELYSTSYVHERPNLRRAPCNSSDGYSFSDCLKNCSYRLWANRHNCSTPPMLEDFPHLKDCPLAVLESRKAPLVRRNSGRCDCAPSCRRHTYTIGAEVAGVKAQRDASKLFLRPGQLAEQVALEQRSYQIVSMISEMGGIVSLLLGVSLP</sequence>
<keyword evidence="14" id="KW-1185">Reference proteome</keyword>
<keyword evidence="5 12" id="KW-0812">Transmembrane</keyword>
<dbReference type="AlphaFoldDB" id="A0A6A4VWG3"/>
<keyword evidence="11 12" id="KW-0407">Ion channel</keyword>
<gene>
    <name evidence="13" type="ORF">FJT64_004115</name>
</gene>
<keyword evidence="7" id="KW-0915">Sodium</keyword>
<evidence type="ECO:0000256" key="5">
    <source>
        <dbReference type="ARBA" id="ARBA00022692"/>
    </source>
</evidence>
<dbReference type="GO" id="GO:0005886">
    <property type="term" value="C:plasma membrane"/>
    <property type="evidence" value="ECO:0007669"/>
    <property type="project" value="TreeGrafter"/>
</dbReference>
<dbReference type="Proteomes" id="UP000440578">
    <property type="component" value="Unassembled WGS sequence"/>
</dbReference>
<keyword evidence="9" id="KW-0472">Membrane</keyword>
<comment type="similarity">
    <text evidence="2 12">Belongs to the amiloride-sensitive sodium channel (TC 1.A.6) family.</text>
</comment>
<comment type="subcellular location">
    <subcellularLocation>
        <location evidence="1">Membrane</location>
        <topology evidence="1">Multi-pass membrane protein</topology>
    </subcellularLocation>
</comment>
<keyword evidence="8 12" id="KW-0406">Ion transport</keyword>
<evidence type="ECO:0000256" key="12">
    <source>
        <dbReference type="RuleBase" id="RU000679"/>
    </source>
</evidence>
<evidence type="ECO:0000313" key="14">
    <source>
        <dbReference type="Proteomes" id="UP000440578"/>
    </source>
</evidence>
<evidence type="ECO:0000256" key="9">
    <source>
        <dbReference type="ARBA" id="ARBA00023136"/>
    </source>
</evidence>
<evidence type="ECO:0000256" key="7">
    <source>
        <dbReference type="ARBA" id="ARBA00023053"/>
    </source>
</evidence>
<evidence type="ECO:0000256" key="4">
    <source>
        <dbReference type="ARBA" id="ARBA00022461"/>
    </source>
</evidence>
<name>A0A6A4VWG3_AMPAM</name>
<evidence type="ECO:0000256" key="11">
    <source>
        <dbReference type="ARBA" id="ARBA00023303"/>
    </source>
</evidence>